<accession>A0ABY5I9H0</accession>
<reference evidence="1" key="1">
    <citation type="submission" date="2020-03" db="EMBL/GenBank/DDBJ databases">
        <title>Five strains of Vibrio campbellii isolated from Mariana Trench.</title>
        <authorList>
            <person name="Liang J."/>
            <person name="Zhang X.-H."/>
        </authorList>
    </citation>
    <scope>NUCLEOTIDE SEQUENCE</scope>
    <source>
        <strain evidence="1">LJC013</strain>
    </source>
</reference>
<dbReference type="RefSeq" id="WP_255901196.1">
    <property type="nucleotide sequence ID" value="NZ_CP050470.1"/>
</dbReference>
<proteinExistence type="predicted"/>
<dbReference type="Proteomes" id="UP001059912">
    <property type="component" value="Chromosome 1"/>
</dbReference>
<evidence type="ECO:0000313" key="1">
    <source>
        <dbReference type="EMBL" id="UTZ30978.1"/>
    </source>
</evidence>
<organism evidence="1 2">
    <name type="scientific">Vibrio campbellii</name>
    <dbReference type="NCBI Taxonomy" id="680"/>
    <lineage>
        <taxon>Bacteria</taxon>
        <taxon>Pseudomonadati</taxon>
        <taxon>Pseudomonadota</taxon>
        <taxon>Gammaproteobacteria</taxon>
        <taxon>Vibrionales</taxon>
        <taxon>Vibrionaceae</taxon>
        <taxon>Vibrio</taxon>
    </lineage>
</organism>
<sequence length="50" mass="5434">MASLAEMNLSKEVANAPFAPYKGKAFARKLAHVNQQYASIYGGSTPNQYV</sequence>
<dbReference type="EMBL" id="CP050470">
    <property type="protein sequence ID" value="UTZ30978.1"/>
    <property type="molecule type" value="Genomic_DNA"/>
</dbReference>
<name>A0ABY5I9H0_9VIBR</name>
<keyword evidence="2" id="KW-1185">Reference proteome</keyword>
<protein>
    <submittedName>
        <fullName evidence="1">Uncharacterized protein</fullName>
    </submittedName>
</protein>
<evidence type="ECO:0000313" key="2">
    <source>
        <dbReference type="Proteomes" id="UP001059912"/>
    </source>
</evidence>
<gene>
    <name evidence="1" type="ORF">HB762_06040</name>
</gene>